<dbReference type="PROSITE" id="PS50035">
    <property type="entry name" value="PLD"/>
    <property type="match status" value="2"/>
</dbReference>
<dbReference type="InterPro" id="IPR013546">
    <property type="entry name" value="PII_UdlTrfase/GS_AdlTrfase"/>
</dbReference>
<comment type="caution">
    <text evidence="9">The sequence shown here is derived from an EMBL/GenBank/DDBJ whole genome shotgun (WGS) entry which is preliminary data.</text>
</comment>
<dbReference type="SMART" id="SM00155">
    <property type="entry name" value="PLDc"/>
    <property type="match status" value="2"/>
</dbReference>
<keyword evidence="10" id="KW-1185">Reference proteome</keyword>
<proteinExistence type="inferred from homology"/>
<dbReference type="Gene3D" id="3.30.460.10">
    <property type="entry name" value="Beta Polymerase, domain 2"/>
    <property type="match status" value="2"/>
</dbReference>
<dbReference type="Pfam" id="PF03710">
    <property type="entry name" value="GlnE"/>
    <property type="match status" value="2"/>
</dbReference>
<evidence type="ECO:0000256" key="6">
    <source>
        <dbReference type="ARBA" id="ARBA00023268"/>
    </source>
</evidence>
<dbReference type="GO" id="GO:0008882">
    <property type="term" value="F:[glutamate-ammonia-ligase] adenylyltransferase activity"/>
    <property type="evidence" value="ECO:0007669"/>
    <property type="project" value="InterPro"/>
</dbReference>
<keyword evidence="4" id="KW-0067">ATP-binding</keyword>
<dbReference type="InterPro" id="IPR023057">
    <property type="entry name" value="GlnE"/>
</dbReference>
<dbReference type="GO" id="GO:0005829">
    <property type="term" value="C:cytosol"/>
    <property type="evidence" value="ECO:0007669"/>
    <property type="project" value="TreeGrafter"/>
</dbReference>
<keyword evidence="2" id="KW-0548">Nucleotidyltransferase</keyword>
<keyword evidence="5" id="KW-0460">Magnesium</keyword>
<dbReference type="SUPFAM" id="SSF56024">
    <property type="entry name" value="Phospholipase D/nuclease"/>
    <property type="match status" value="2"/>
</dbReference>
<keyword evidence="1" id="KW-0808">Transferase</keyword>
<dbReference type="Pfam" id="PF13091">
    <property type="entry name" value="PLDc_2"/>
    <property type="match status" value="1"/>
</dbReference>
<dbReference type="Proteomes" id="UP001151287">
    <property type="component" value="Unassembled WGS sequence"/>
</dbReference>
<dbReference type="CDD" id="cd05401">
    <property type="entry name" value="NT_GlnE_GlnD_like"/>
    <property type="match status" value="2"/>
</dbReference>
<evidence type="ECO:0000256" key="4">
    <source>
        <dbReference type="ARBA" id="ARBA00022840"/>
    </source>
</evidence>
<sequence length="1463" mass="161416">MRLLSVLGASRALGEHLARHPDHWRELTDPTMGCTRPAAYAVRAALLRAVGADPDDAEPVAALPRVEASDALRVEYRRLLLRIAARDLAHEVQVDDLAAELADLAAGTLDAALAVAREVVGEESHGARLAIVAMGKCGGHELNYVSDVDVIFVAEPADGVEEATALRTATRLASTLMQVCSDHTPEGTIWPVDAALRPEGKQGPLVRTLASHEGYYERWAKTWEFQALLKARPVAGDAALGASYVEVVKPFVWSASTREGFVGDVQAMRRRVVEHIPAHEADRQIKLGSGGLRDVEFAVQMLQLVHGRSDERVRAPTTLSALAQLMRYGYVGREDGESLHRAYAFLRSLEHRIQLFDLRRTHVLPDDEESLRRLGRSLGFLKRPVAELDAEWKRQRREVRRLHEKLFYRPLLAAVAKVPDGDIMSPEAAGERLKALGYEDPQAALRHLESLTKGVSRTASIQRALLPVLLGWFADAPDPDMGLLGFRRISEALGRTTWYLGMLRDEGRAAQRLAQVLATSRYATDLLQREPEGVRILGGDGSLTPLSREAVQKEMVAAADRREDPEDAVRAVRAIRRRELLRISVADLTEPFGVAEVGYSLTDVTDATLEVALRVAMRSVAASRGIEVPTRMAVVAMGRYGGGELGYGSDADVMFVHDPLPGAEAETASSYAKAVVAELRRLLSMPATDPALEVDAGLRPEGSGGPMVRTIDSYAAYYAKWSQVWEAQALLRADPVVGDEALNARFRELIDPLRYPDGGLSDDDVVEIRRIKARVDSERLPRGADPATHFKLGRGGIADVEWTVQLLQMRHAHAVPGLRTPKTLEALAAAVAADLLPAEDSEVLSAAWLAASRARNATVQVRGRSSDQLPHDPRERAAVAQVLRYAAGQTDAMLNDYQRTARRAAAVGSGNAHGQSSEPTDWFLTREERANPRTSIDHAHPGTAWSEGNLVRPLIHGATYFAELCERLEETRPGDLVLFTDWQGDADEQLLGRPGSEVAEIFGRADERGVDVRGLVWRSHTEAIGFTARSNRRLGRTLQLRGAEVLLDMRVRLGGSHHQKMVVIRYRDDPSKDVAYVGGIDLCHSRRDDIDHHGDPQALDMAEEYGATPPWHDIQAAISGPAVHDVETVFRERWEDPTPLSRNKLHMLADRVRRLDVTPDPLPEQQPPPPPVPEAEGGTHAVQLLRTYPNLRNGRDFPFARGGERSVARGYSKALSKARRLVYLEDQYLWGHHVGNVFTDALRERPDLHVMAVIPMYPDVEGYSRTAQMLGRYRAIRDMLAVAPDRVAVYGIENHAGTPVYVHAKTCVVDDQWATIGSDNFNRRSWTHDSELSAVVIDRDRGPDDGNAADRSTYALRLRLALAAEHLDRPFDPEVDATDEDSLLSVMEDCIDPDGMYAAYAAAAERLEAWHRGGRSGERPAGRLRRLSPPTLPLHKRLLASPAYLWLHDPDGRPAPLRRSGGY</sequence>
<evidence type="ECO:0000313" key="9">
    <source>
        <dbReference type="EMBL" id="KAJ1684159.1"/>
    </source>
</evidence>
<dbReference type="InterPro" id="IPR001736">
    <property type="entry name" value="PLipase_D/transphosphatidylase"/>
</dbReference>
<dbReference type="PANTHER" id="PTHR30621">
    <property type="entry name" value="GLUTAMINE SYNTHETASE ADENYLYLTRANSFERASE"/>
    <property type="match status" value="1"/>
</dbReference>
<evidence type="ECO:0000256" key="7">
    <source>
        <dbReference type="SAM" id="MobiDB-lite"/>
    </source>
</evidence>
<dbReference type="InterPro" id="IPR005190">
    <property type="entry name" value="GlnE_rpt_dom"/>
</dbReference>
<reference evidence="9" key="1">
    <citation type="journal article" date="2022" name="Cell">
        <title>Repeat-based holocentromeres influence genome architecture and karyotype evolution.</title>
        <authorList>
            <person name="Hofstatter P.G."/>
            <person name="Thangavel G."/>
            <person name="Lux T."/>
            <person name="Neumann P."/>
            <person name="Vondrak T."/>
            <person name="Novak P."/>
            <person name="Zhang M."/>
            <person name="Costa L."/>
            <person name="Castellani M."/>
            <person name="Scott A."/>
            <person name="Toegelov H."/>
            <person name="Fuchs J."/>
            <person name="Mata-Sucre Y."/>
            <person name="Dias Y."/>
            <person name="Vanzela A.L.L."/>
            <person name="Huettel B."/>
            <person name="Almeida C.C.S."/>
            <person name="Simkova H."/>
            <person name="Souza G."/>
            <person name="Pedrosa-Harand A."/>
            <person name="Macas J."/>
            <person name="Mayer K.F.X."/>
            <person name="Houben A."/>
            <person name="Marques A."/>
        </authorList>
    </citation>
    <scope>NUCLEOTIDE SEQUENCE</scope>
    <source>
        <strain evidence="9">RhyBre1mFocal</strain>
    </source>
</reference>
<keyword evidence="6" id="KW-0511">Multifunctional enzyme</keyword>
<dbReference type="InterPro" id="IPR043519">
    <property type="entry name" value="NT_sf"/>
</dbReference>
<evidence type="ECO:0000259" key="8">
    <source>
        <dbReference type="PROSITE" id="PS50035"/>
    </source>
</evidence>
<feature type="domain" description="PLD phosphodiesterase" evidence="8">
    <location>
        <begin position="1298"/>
        <end position="1325"/>
    </location>
</feature>
<name>A0A9P9Z882_9POAL</name>
<dbReference type="EMBL" id="JAMQYH010000041">
    <property type="protein sequence ID" value="KAJ1684159.1"/>
    <property type="molecule type" value="Genomic_DNA"/>
</dbReference>
<evidence type="ECO:0000256" key="3">
    <source>
        <dbReference type="ARBA" id="ARBA00022741"/>
    </source>
</evidence>
<dbReference type="CDD" id="cd09105">
    <property type="entry name" value="PLDc_vPLD1_2_like_2"/>
    <property type="match status" value="1"/>
</dbReference>
<dbReference type="OrthoDB" id="14911at2759"/>
<dbReference type="GO" id="GO:0000820">
    <property type="term" value="P:regulation of glutamine family amino acid metabolic process"/>
    <property type="evidence" value="ECO:0007669"/>
    <property type="project" value="TreeGrafter"/>
</dbReference>
<evidence type="ECO:0000313" key="10">
    <source>
        <dbReference type="Proteomes" id="UP001151287"/>
    </source>
</evidence>
<dbReference type="Gene3D" id="3.30.870.10">
    <property type="entry name" value="Endonuclease Chain A"/>
    <property type="match status" value="2"/>
</dbReference>
<dbReference type="InterPro" id="IPR025202">
    <property type="entry name" value="PLD-like_dom"/>
</dbReference>
<evidence type="ECO:0000256" key="2">
    <source>
        <dbReference type="ARBA" id="ARBA00022695"/>
    </source>
</evidence>
<dbReference type="SUPFAM" id="SSF81593">
    <property type="entry name" value="Nucleotidyltransferase substrate binding subunit/domain"/>
    <property type="match status" value="2"/>
</dbReference>
<keyword evidence="3" id="KW-0547">Nucleotide-binding</keyword>
<gene>
    <name evidence="9" type="ORF">LUZ63_020452</name>
</gene>
<dbReference type="Pfam" id="PF08335">
    <property type="entry name" value="GlnD_UR_UTase"/>
    <property type="match status" value="2"/>
</dbReference>
<dbReference type="HAMAP" id="MF_00802">
    <property type="entry name" value="GlnE"/>
    <property type="match status" value="1"/>
</dbReference>
<dbReference type="Gene3D" id="1.20.120.1510">
    <property type="match status" value="1"/>
</dbReference>
<dbReference type="GO" id="GO:0005524">
    <property type="term" value="F:ATP binding"/>
    <property type="evidence" value="ECO:0007669"/>
    <property type="project" value="UniProtKB-KW"/>
</dbReference>
<evidence type="ECO:0000256" key="1">
    <source>
        <dbReference type="ARBA" id="ARBA00022679"/>
    </source>
</evidence>
<dbReference type="NCBIfam" id="NF010707">
    <property type="entry name" value="PRK14109.1"/>
    <property type="match status" value="1"/>
</dbReference>
<dbReference type="SUPFAM" id="SSF81301">
    <property type="entry name" value="Nucleotidyltransferase"/>
    <property type="match status" value="2"/>
</dbReference>
<dbReference type="CDD" id="cd09104">
    <property type="entry name" value="PLDc_vPLD1_2_like_1"/>
    <property type="match status" value="1"/>
</dbReference>
<protein>
    <recommendedName>
        <fullName evidence="8">PLD phosphodiesterase domain-containing protein</fullName>
    </recommendedName>
</protein>
<feature type="region of interest" description="Disordered" evidence="7">
    <location>
        <begin position="1158"/>
        <end position="1177"/>
    </location>
</feature>
<evidence type="ECO:0000256" key="5">
    <source>
        <dbReference type="ARBA" id="ARBA00022842"/>
    </source>
</evidence>
<organism evidence="9 10">
    <name type="scientific">Rhynchospora breviuscula</name>
    <dbReference type="NCBI Taxonomy" id="2022672"/>
    <lineage>
        <taxon>Eukaryota</taxon>
        <taxon>Viridiplantae</taxon>
        <taxon>Streptophyta</taxon>
        <taxon>Embryophyta</taxon>
        <taxon>Tracheophyta</taxon>
        <taxon>Spermatophyta</taxon>
        <taxon>Magnoliopsida</taxon>
        <taxon>Liliopsida</taxon>
        <taxon>Poales</taxon>
        <taxon>Cyperaceae</taxon>
        <taxon>Cyperoideae</taxon>
        <taxon>Rhynchosporeae</taxon>
        <taxon>Rhynchospora</taxon>
    </lineage>
</organism>
<dbReference type="Gene3D" id="1.20.120.330">
    <property type="entry name" value="Nucleotidyltransferases domain 2"/>
    <property type="match status" value="2"/>
</dbReference>
<feature type="domain" description="PLD phosphodiesterase" evidence="8">
    <location>
        <begin position="1053"/>
        <end position="1086"/>
    </location>
</feature>
<feature type="compositionally biased region" description="Pro residues" evidence="7">
    <location>
        <begin position="1160"/>
        <end position="1173"/>
    </location>
</feature>
<accession>A0A9P9Z882</accession>
<dbReference type="PANTHER" id="PTHR30621:SF0">
    <property type="entry name" value="BIFUNCTIONAL GLUTAMINE SYNTHETASE ADENYLYLTRANSFERASE_ADENYLYL-REMOVING ENZYME"/>
    <property type="match status" value="1"/>
</dbReference>